<reference evidence="1 2" key="1">
    <citation type="submission" date="2017-11" db="EMBL/GenBank/DDBJ databases">
        <title>Genome-resolved metagenomics identifies genetic mobility, metabolic interactions, and unexpected diversity in perchlorate-reducing communities.</title>
        <authorList>
            <person name="Barnum T.P."/>
            <person name="Figueroa I.A."/>
            <person name="Carlstrom C.I."/>
            <person name="Lucas L.N."/>
            <person name="Engelbrektson A.L."/>
            <person name="Coates J.D."/>
        </authorList>
    </citation>
    <scope>NUCLEOTIDE SEQUENCE [LARGE SCALE GENOMIC DNA]</scope>
    <source>
        <strain evidence="1">BM706</strain>
    </source>
</reference>
<dbReference type="AlphaFoldDB" id="A0A2N5ZGL8"/>
<organism evidence="1 2">
    <name type="scientific">Muiribacterium halophilum</name>
    <dbReference type="NCBI Taxonomy" id="2053465"/>
    <lineage>
        <taxon>Bacteria</taxon>
        <taxon>Candidatus Muiribacteriota</taxon>
        <taxon>Candidatus Muiribacteriia</taxon>
        <taxon>Candidatus Muiribacteriales</taxon>
        <taxon>Candidatus Muiribacteriaceae</taxon>
        <taxon>Candidatus Muiribacterium</taxon>
    </lineage>
</organism>
<dbReference type="EMBL" id="PKTG01000083">
    <property type="protein sequence ID" value="PLX17762.1"/>
    <property type="molecule type" value="Genomic_DNA"/>
</dbReference>
<comment type="caution">
    <text evidence="1">The sequence shown here is derived from an EMBL/GenBank/DDBJ whole genome shotgun (WGS) entry which is preliminary data.</text>
</comment>
<dbReference type="Proteomes" id="UP000234857">
    <property type="component" value="Unassembled WGS sequence"/>
</dbReference>
<protein>
    <submittedName>
        <fullName evidence="1">Uncharacterized protein</fullName>
    </submittedName>
</protein>
<name>A0A2N5ZGL8_MUIH1</name>
<evidence type="ECO:0000313" key="1">
    <source>
        <dbReference type="EMBL" id="PLX17762.1"/>
    </source>
</evidence>
<sequence>MRRLFLFIYILIFSLYSFSAVLTRPQAPSFDESFMIATDIEDAVIGWYLLDKDGEKTITPPDELLPDNTKKLKDNLFLTDMNKKKNFSIIDFKGFPKEINARHLIYSIRNKNGKNEDGVVSLTHYKMHGQRYALKGTINYIPVEITEKIYLFTKEDDPINSNIKIGCMIDDIDDRSITQKKIGISIVDKNGDFIDLKNIKTEKDRISEDGSALIRDFKDKKISVDCMNDNEEFSIEAYTIDLGILRSLDKRPAMIVFRIIYSNDTRTEMIGYFLDSGNFDPDSKKIEMDRLSRMKGLN</sequence>
<accession>A0A2N5ZGL8</accession>
<evidence type="ECO:0000313" key="2">
    <source>
        <dbReference type="Proteomes" id="UP000234857"/>
    </source>
</evidence>
<proteinExistence type="predicted"/>
<gene>
    <name evidence="1" type="ORF">C0601_06945</name>
</gene>